<reference evidence="1 2" key="1">
    <citation type="submission" date="2017-05" db="EMBL/GenBank/DDBJ databases">
        <title>Complete and WGS of Bordetella genogroups.</title>
        <authorList>
            <person name="Spilker T."/>
            <person name="Lipuma J."/>
        </authorList>
    </citation>
    <scope>NUCLEOTIDE SEQUENCE [LARGE SCALE GENOMIC DNA]</scope>
    <source>
        <strain evidence="1 2">AU9795</strain>
    </source>
</reference>
<organism evidence="1 2">
    <name type="scientific">Bordetella genomosp. 1</name>
    <dbReference type="NCBI Taxonomy" id="1395607"/>
    <lineage>
        <taxon>Bacteria</taxon>
        <taxon>Pseudomonadati</taxon>
        <taxon>Pseudomonadota</taxon>
        <taxon>Betaproteobacteria</taxon>
        <taxon>Burkholderiales</taxon>
        <taxon>Alcaligenaceae</taxon>
        <taxon>Bordetella</taxon>
    </lineage>
</organism>
<gene>
    <name evidence="1" type="ORF">CAL27_18775</name>
</gene>
<protein>
    <recommendedName>
        <fullName evidence="3">DUF2800 domain-containing protein</fullName>
    </recommendedName>
</protein>
<evidence type="ECO:0000313" key="1">
    <source>
        <dbReference type="EMBL" id="OZI58727.1"/>
    </source>
</evidence>
<evidence type="ECO:0000313" key="2">
    <source>
        <dbReference type="Proteomes" id="UP000216354"/>
    </source>
</evidence>
<sequence length="416" mass="45196">MTDKAHAILSPSSAERWTTCCASVLLEKGYPDTSSDYADEGTAAHAVAEMALTEGKDAAAFVGRRIPMRAGKTVEVTRAMADDVQKYVDYVREVSAGHELLLEQRLDISAWVPECFGTSDAVILRTDGELHVCDLKFGRGVKVDAEENKQLILYALGALDTFGLAADFTHVRMTIHQARLGHVSEWRVSVDELRERGEMIKAAADRAFAYVDSDTPPAPSDFQVSNAGCKFCKAKGACPEYAREVAVTVSRDTKATPDDFEVVGADQTVAPLDLAYLMSRVDLVEAWCKGVRGELERRLLAGEAVDGWKLVAGRAGARQWTSETDAEKTLKAMRLKVDQMFDMKVISPTTAEKLVKAGALGARQWAKLDKLITRSEGSPSVAPASDKRPALEIKPAADDFDVVEPQAVETEGADLV</sequence>
<proteinExistence type="predicted"/>
<name>A0ABX4EXF5_9BORD</name>
<dbReference type="InterPro" id="IPR021229">
    <property type="entry name" value="DUF2800"/>
</dbReference>
<dbReference type="Proteomes" id="UP000216354">
    <property type="component" value="Unassembled WGS sequence"/>
</dbReference>
<dbReference type="EMBL" id="NEVR01000004">
    <property type="protein sequence ID" value="OZI58727.1"/>
    <property type="molecule type" value="Genomic_DNA"/>
</dbReference>
<dbReference type="InterPro" id="IPR011604">
    <property type="entry name" value="PDDEXK-like_dom_sf"/>
</dbReference>
<dbReference type="Pfam" id="PF10926">
    <property type="entry name" value="DUF2800"/>
    <property type="match status" value="1"/>
</dbReference>
<evidence type="ECO:0008006" key="3">
    <source>
        <dbReference type="Google" id="ProtNLM"/>
    </source>
</evidence>
<keyword evidence="2" id="KW-1185">Reference proteome</keyword>
<comment type="caution">
    <text evidence="1">The sequence shown here is derived from an EMBL/GenBank/DDBJ whole genome shotgun (WGS) entry which is preliminary data.</text>
</comment>
<dbReference type="RefSeq" id="WP_094832451.1">
    <property type="nucleotide sequence ID" value="NZ_NEVR01000004.1"/>
</dbReference>
<accession>A0ABX4EXF5</accession>
<dbReference type="Gene3D" id="3.90.320.10">
    <property type="match status" value="1"/>
</dbReference>